<dbReference type="InterPro" id="IPR003658">
    <property type="entry name" value="Anti-sigma_ant"/>
</dbReference>
<dbReference type="PANTHER" id="PTHR33495:SF2">
    <property type="entry name" value="ANTI-SIGMA FACTOR ANTAGONIST TM_1081-RELATED"/>
    <property type="match status" value="1"/>
</dbReference>
<dbReference type="Pfam" id="PF01740">
    <property type="entry name" value="STAS"/>
    <property type="match status" value="1"/>
</dbReference>
<evidence type="ECO:0000256" key="2">
    <source>
        <dbReference type="RuleBase" id="RU003749"/>
    </source>
</evidence>
<dbReference type="NCBIfam" id="TIGR00377">
    <property type="entry name" value="ant_ant_sig"/>
    <property type="match status" value="1"/>
</dbReference>
<reference evidence="5" key="1">
    <citation type="journal article" date="2019" name="Int. J. Syst. Evol. Microbiol.">
        <title>The Global Catalogue of Microorganisms (GCM) 10K type strain sequencing project: providing services to taxonomists for standard genome sequencing and annotation.</title>
        <authorList>
            <consortium name="The Broad Institute Genomics Platform"/>
            <consortium name="The Broad Institute Genome Sequencing Center for Infectious Disease"/>
            <person name="Wu L."/>
            <person name="Ma J."/>
        </authorList>
    </citation>
    <scope>NUCLEOTIDE SEQUENCE [LARGE SCALE GENOMIC DNA]</scope>
    <source>
        <strain evidence="5">JCM 18054</strain>
    </source>
</reference>
<dbReference type="Gene3D" id="3.30.750.24">
    <property type="entry name" value="STAS domain"/>
    <property type="match status" value="1"/>
</dbReference>
<organism evidence="4 5">
    <name type="scientific">Amycolatopsis dongchuanensis</name>
    <dbReference type="NCBI Taxonomy" id="1070866"/>
    <lineage>
        <taxon>Bacteria</taxon>
        <taxon>Bacillati</taxon>
        <taxon>Actinomycetota</taxon>
        <taxon>Actinomycetes</taxon>
        <taxon>Pseudonocardiales</taxon>
        <taxon>Pseudonocardiaceae</taxon>
        <taxon>Amycolatopsis</taxon>
    </lineage>
</organism>
<keyword evidence="5" id="KW-1185">Reference proteome</keyword>
<dbReference type="InterPro" id="IPR036513">
    <property type="entry name" value="STAS_dom_sf"/>
</dbReference>
<dbReference type="InterPro" id="IPR002645">
    <property type="entry name" value="STAS_dom"/>
</dbReference>
<dbReference type="PANTHER" id="PTHR33495">
    <property type="entry name" value="ANTI-SIGMA FACTOR ANTAGONIST TM_1081-RELATED-RELATED"/>
    <property type="match status" value="1"/>
</dbReference>
<evidence type="ECO:0000259" key="3">
    <source>
        <dbReference type="PROSITE" id="PS50801"/>
    </source>
</evidence>
<dbReference type="PROSITE" id="PS50801">
    <property type="entry name" value="STAS"/>
    <property type="match status" value="1"/>
</dbReference>
<evidence type="ECO:0000313" key="4">
    <source>
        <dbReference type="EMBL" id="GAA5164636.1"/>
    </source>
</evidence>
<evidence type="ECO:0000256" key="1">
    <source>
        <dbReference type="ARBA" id="ARBA00009013"/>
    </source>
</evidence>
<dbReference type="EMBL" id="BAABIB010000073">
    <property type="protein sequence ID" value="GAA5164636.1"/>
    <property type="molecule type" value="Genomic_DNA"/>
</dbReference>
<dbReference type="SUPFAM" id="SSF52091">
    <property type="entry name" value="SpoIIaa-like"/>
    <property type="match status" value="1"/>
</dbReference>
<dbReference type="Proteomes" id="UP001500192">
    <property type="component" value="Unassembled WGS sequence"/>
</dbReference>
<comment type="similarity">
    <text evidence="1 2">Belongs to the anti-sigma-factor antagonist family.</text>
</comment>
<evidence type="ECO:0000313" key="5">
    <source>
        <dbReference type="Proteomes" id="UP001500192"/>
    </source>
</evidence>
<comment type="caution">
    <text evidence="4">The sequence shown here is derived from an EMBL/GenBank/DDBJ whole genome shotgun (WGS) entry which is preliminary data.</text>
</comment>
<gene>
    <name evidence="4" type="ORF">GCM10023214_34360</name>
</gene>
<name>A0ABP9QN59_9PSEU</name>
<dbReference type="CDD" id="cd07043">
    <property type="entry name" value="STAS_anti-anti-sigma_factors"/>
    <property type="match status" value="1"/>
</dbReference>
<sequence>MVGVSGPEVVVIAPHSFAHCEPGTVRREWVCLAAKLGHPAPDDKPGAGPERKAPHVGRDEVIHTSAPVKAEHSGDVGRIKLFGEIDHTAVEQLDRAVTDLLGKGVARLVVDFEDLSFFDSACISALVRARALAEEQDSEITLANVNRYARRILDLTGLSSAFTIEPKDEDDEEL</sequence>
<proteinExistence type="inferred from homology"/>
<protein>
    <recommendedName>
        <fullName evidence="2">Anti-sigma factor antagonist</fullName>
    </recommendedName>
</protein>
<accession>A0ABP9QN59</accession>
<feature type="domain" description="STAS" evidence="3">
    <location>
        <begin position="66"/>
        <end position="174"/>
    </location>
</feature>